<dbReference type="InterPro" id="IPR037652">
    <property type="entry name" value="Mim2"/>
</dbReference>
<dbReference type="HOGENOM" id="CLU_173512_1_0_1"/>
<evidence type="ECO:0000313" key="2">
    <source>
        <dbReference type="EMBL" id="KIK96006.1"/>
    </source>
</evidence>
<proteinExistence type="predicted"/>
<keyword evidence="1" id="KW-0472">Membrane</keyword>
<keyword evidence="3" id="KW-1185">Reference proteome</keyword>
<reference evidence="3" key="2">
    <citation type="submission" date="2015-01" db="EMBL/GenBank/DDBJ databases">
        <title>Evolutionary Origins and Diversification of the Mycorrhizal Mutualists.</title>
        <authorList>
            <consortium name="DOE Joint Genome Institute"/>
            <consortium name="Mycorrhizal Genomics Consortium"/>
            <person name="Kohler A."/>
            <person name="Kuo A."/>
            <person name="Nagy L.G."/>
            <person name="Floudas D."/>
            <person name="Copeland A."/>
            <person name="Barry K.W."/>
            <person name="Cichocki N."/>
            <person name="Veneault-Fourrey C."/>
            <person name="LaButti K."/>
            <person name="Lindquist E.A."/>
            <person name="Lipzen A."/>
            <person name="Lundell T."/>
            <person name="Morin E."/>
            <person name="Murat C."/>
            <person name="Riley R."/>
            <person name="Ohm R."/>
            <person name="Sun H."/>
            <person name="Tunlid A."/>
            <person name="Henrissat B."/>
            <person name="Grigoriev I.V."/>
            <person name="Hibbett D.S."/>
            <person name="Martin F."/>
        </authorList>
    </citation>
    <scope>NUCLEOTIDE SEQUENCE [LARGE SCALE GENOMIC DNA]</scope>
    <source>
        <strain evidence="3">Ve08.2h10</strain>
    </source>
</reference>
<reference evidence="2 3" key="1">
    <citation type="submission" date="2014-04" db="EMBL/GenBank/DDBJ databases">
        <authorList>
            <consortium name="DOE Joint Genome Institute"/>
            <person name="Kuo A."/>
            <person name="Kohler A."/>
            <person name="Jargeat P."/>
            <person name="Nagy L.G."/>
            <person name="Floudas D."/>
            <person name="Copeland A."/>
            <person name="Barry K.W."/>
            <person name="Cichocki N."/>
            <person name="Veneault-Fourrey C."/>
            <person name="LaButti K."/>
            <person name="Lindquist E.A."/>
            <person name="Lipzen A."/>
            <person name="Lundell T."/>
            <person name="Morin E."/>
            <person name="Murat C."/>
            <person name="Sun H."/>
            <person name="Tunlid A."/>
            <person name="Henrissat B."/>
            <person name="Grigoriev I.V."/>
            <person name="Hibbett D.S."/>
            <person name="Martin F."/>
            <person name="Nordberg H.P."/>
            <person name="Cantor M.N."/>
            <person name="Hua S.X."/>
        </authorList>
    </citation>
    <scope>NUCLEOTIDE SEQUENCE [LARGE SCALE GENOMIC DNA]</scope>
    <source>
        <strain evidence="2 3">Ve08.2h10</strain>
    </source>
</reference>
<accession>A0A0D0DZK8</accession>
<dbReference type="GO" id="GO:0070096">
    <property type="term" value="P:mitochondrial outer membrane translocase complex assembly"/>
    <property type="evidence" value="ECO:0007669"/>
    <property type="project" value="InterPro"/>
</dbReference>
<sequence>MSLSDASVDTESKFSYNSDDEYRLAQKEWEESIEELQQLALVLLLPWAGKFLGRKTSHWLYARYIRVGLGMSFFLGETPLLSALFSR</sequence>
<keyword evidence="1" id="KW-0812">Transmembrane</keyword>
<evidence type="ECO:0000256" key="1">
    <source>
        <dbReference type="SAM" id="Phobius"/>
    </source>
</evidence>
<dbReference type="Proteomes" id="UP000054538">
    <property type="component" value="Unassembled WGS sequence"/>
</dbReference>
<dbReference type="OrthoDB" id="5555533at2759"/>
<dbReference type="EMBL" id="KN825009">
    <property type="protein sequence ID" value="KIK96006.1"/>
    <property type="molecule type" value="Genomic_DNA"/>
</dbReference>
<name>A0A0D0DZK8_9AGAM</name>
<dbReference type="PANTHER" id="PTHR28230">
    <property type="entry name" value="CHROMOSOME 1, WHOLE GENOME SHOTGUN SEQUENCE"/>
    <property type="match status" value="1"/>
</dbReference>
<dbReference type="AlphaFoldDB" id="A0A0D0DZK8"/>
<evidence type="ECO:0000313" key="3">
    <source>
        <dbReference type="Proteomes" id="UP000054538"/>
    </source>
</evidence>
<dbReference type="STRING" id="930991.A0A0D0DZK8"/>
<dbReference type="PANTHER" id="PTHR28230:SF1">
    <property type="entry name" value="MITOCHONDRIAL IMPORT PROTEIN 2"/>
    <property type="match status" value="1"/>
</dbReference>
<dbReference type="GO" id="GO:0005741">
    <property type="term" value="C:mitochondrial outer membrane"/>
    <property type="evidence" value="ECO:0007669"/>
    <property type="project" value="TreeGrafter"/>
</dbReference>
<keyword evidence="1" id="KW-1133">Transmembrane helix</keyword>
<organism evidence="2 3">
    <name type="scientific">Paxillus rubicundulus Ve08.2h10</name>
    <dbReference type="NCBI Taxonomy" id="930991"/>
    <lineage>
        <taxon>Eukaryota</taxon>
        <taxon>Fungi</taxon>
        <taxon>Dikarya</taxon>
        <taxon>Basidiomycota</taxon>
        <taxon>Agaricomycotina</taxon>
        <taxon>Agaricomycetes</taxon>
        <taxon>Agaricomycetidae</taxon>
        <taxon>Boletales</taxon>
        <taxon>Paxilineae</taxon>
        <taxon>Paxillaceae</taxon>
        <taxon>Paxillus</taxon>
    </lineage>
</organism>
<dbReference type="GO" id="GO:0045040">
    <property type="term" value="P:protein insertion into mitochondrial outer membrane"/>
    <property type="evidence" value="ECO:0007669"/>
    <property type="project" value="InterPro"/>
</dbReference>
<gene>
    <name evidence="2" type="ORF">PAXRUDRAFT_826427</name>
</gene>
<feature type="transmembrane region" description="Helical" evidence="1">
    <location>
        <begin position="64"/>
        <end position="85"/>
    </location>
</feature>
<dbReference type="Pfam" id="PF19117">
    <property type="entry name" value="Mim2"/>
    <property type="match status" value="1"/>
</dbReference>
<dbReference type="InParanoid" id="A0A0D0DZK8"/>
<protein>
    <submittedName>
        <fullName evidence="2">Uncharacterized protein</fullName>
    </submittedName>
</protein>